<dbReference type="InterPro" id="IPR036681">
    <property type="entry name" value="PgpA-like_sf"/>
</dbReference>
<gene>
    <name evidence="3" type="ordered locus">Rru_A1869</name>
</gene>
<dbReference type="PATRIC" id="fig|269796.9.peg.1948"/>
<dbReference type="InterPro" id="IPR026037">
    <property type="entry name" value="PgpA"/>
</dbReference>
<dbReference type="EC" id="3.1.3.27" evidence="3"/>
<sequence length="186" mass="19549">MPLDAPPLLPSADSDSTVSILQAKGDAPPAAATAAVGWPLLALTTWFGSGLIPLAPGTMGSIAALPFAWAIAWTWGPWALAPAAALVFVIGTLAAEAHVRRSGEKDPQRIVIDEVAGQWLTLAVAPLDPLAYGVGLVLFRICDITKPWPACWADRSVPGGFGIMLDDGFAAVYSTCMMALYVHYFM</sequence>
<dbReference type="PANTHER" id="PTHR36305">
    <property type="entry name" value="PHOSPHATIDYLGLYCEROPHOSPHATASE A"/>
    <property type="match status" value="1"/>
</dbReference>
<feature type="transmembrane region" description="Helical" evidence="1">
    <location>
        <begin position="119"/>
        <end position="141"/>
    </location>
</feature>
<keyword evidence="1" id="KW-0472">Membrane</keyword>
<keyword evidence="4" id="KW-1185">Reference proteome</keyword>
<dbReference type="KEGG" id="rru:Rru_A1869"/>
<dbReference type="Pfam" id="PF04608">
    <property type="entry name" value="PgpA"/>
    <property type="match status" value="1"/>
</dbReference>
<dbReference type="HOGENOM" id="CLU_103734_1_2_5"/>
<dbReference type="EnsemblBacteria" id="ABC22669">
    <property type="protein sequence ID" value="ABC22669"/>
    <property type="gene ID" value="Rru_A1869"/>
</dbReference>
<dbReference type="STRING" id="269796.Rru_A1869"/>
<dbReference type="InterPro" id="IPR007686">
    <property type="entry name" value="YutG/PgpA"/>
</dbReference>
<evidence type="ECO:0000313" key="4">
    <source>
        <dbReference type="Proteomes" id="UP000001929"/>
    </source>
</evidence>
<dbReference type="AlphaFoldDB" id="Q2RT76"/>
<dbReference type="eggNOG" id="COG1267">
    <property type="taxonomic scope" value="Bacteria"/>
</dbReference>
<dbReference type="GO" id="GO:0008962">
    <property type="term" value="F:phosphatidylglycerophosphatase activity"/>
    <property type="evidence" value="ECO:0007669"/>
    <property type="project" value="UniProtKB-EC"/>
</dbReference>
<feature type="transmembrane region" description="Helical" evidence="1">
    <location>
        <begin position="54"/>
        <end position="72"/>
    </location>
</feature>
<evidence type="ECO:0000259" key="2">
    <source>
        <dbReference type="Pfam" id="PF04608"/>
    </source>
</evidence>
<dbReference type="EMBL" id="CP000230">
    <property type="protein sequence ID" value="ABC22669.1"/>
    <property type="molecule type" value="Genomic_DNA"/>
</dbReference>
<dbReference type="SUPFAM" id="SSF101307">
    <property type="entry name" value="YutG-like"/>
    <property type="match status" value="1"/>
</dbReference>
<reference evidence="3 4" key="1">
    <citation type="journal article" date="2011" name="Stand. Genomic Sci.">
        <title>Complete genome sequence of Rhodospirillum rubrum type strain (S1).</title>
        <authorList>
            <person name="Munk A.C."/>
            <person name="Copeland A."/>
            <person name="Lucas S."/>
            <person name="Lapidus A."/>
            <person name="Del Rio T.G."/>
            <person name="Barry K."/>
            <person name="Detter J.C."/>
            <person name="Hammon N."/>
            <person name="Israni S."/>
            <person name="Pitluck S."/>
            <person name="Brettin T."/>
            <person name="Bruce D."/>
            <person name="Han C."/>
            <person name="Tapia R."/>
            <person name="Gilna P."/>
            <person name="Schmutz J."/>
            <person name="Larimer F."/>
            <person name="Land M."/>
            <person name="Kyrpides N.C."/>
            <person name="Mavromatis K."/>
            <person name="Richardson P."/>
            <person name="Rohde M."/>
            <person name="Goker M."/>
            <person name="Klenk H.P."/>
            <person name="Zhang Y."/>
            <person name="Roberts G.P."/>
            <person name="Reslewic S."/>
            <person name="Schwartz D.C."/>
        </authorList>
    </citation>
    <scope>NUCLEOTIDE SEQUENCE [LARGE SCALE GENOMIC DNA]</scope>
    <source>
        <strain evidence="4">ATCC 11170 / ATH 1.1.1 / DSM 467 / LMG 4362 / NCIMB 8255 / S1</strain>
    </source>
</reference>
<feature type="transmembrane region" description="Helical" evidence="1">
    <location>
        <begin position="78"/>
        <end position="99"/>
    </location>
</feature>
<dbReference type="CDD" id="cd06971">
    <property type="entry name" value="PgpA"/>
    <property type="match status" value="1"/>
</dbReference>
<keyword evidence="1" id="KW-1133">Transmembrane helix</keyword>
<dbReference type="PANTHER" id="PTHR36305:SF1">
    <property type="entry name" value="PHOSPHATIDYLGLYCEROPHOSPHATASE A"/>
    <property type="match status" value="1"/>
</dbReference>
<keyword evidence="1" id="KW-0812">Transmembrane</keyword>
<keyword evidence="3" id="KW-0378">Hydrolase</keyword>
<accession>Q2RT76</accession>
<proteinExistence type="predicted"/>
<protein>
    <submittedName>
        <fullName evidence="3">Phosphatidylglycerophosphatase</fullName>
        <ecNumber evidence="3">3.1.3.27</ecNumber>
    </submittedName>
</protein>
<dbReference type="PhylomeDB" id="Q2RT76"/>
<evidence type="ECO:0000256" key="1">
    <source>
        <dbReference type="SAM" id="Phobius"/>
    </source>
</evidence>
<feature type="domain" description="YutG/PgpA" evidence="2">
    <location>
        <begin position="43"/>
        <end position="180"/>
    </location>
</feature>
<dbReference type="Proteomes" id="UP000001929">
    <property type="component" value="Chromosome"/>
</dbReference>
<dbReference type="RefSeq" id="WP_011389622.1">
    <property type="nucleotide sequence ID" value="NC_007643.1"/>
</dbReference>
<dbReference type="GO" id="GO:0006629">
    <property type="term" value="P:lipid metabolic process"/>
    <property type="evidence" value="ECO:0007669"/>
    <property type="project" value="InterPro"/>
</dbReference>
<evidence type="ECO:0000313" key="3">
    <source>
        <dbReference type="EMBL" id="ABC22669.1"/>
    </source>
</evidence>
<organism evidence="3 4">
    <name type="scientific">Rhodospirillum rubrum (strain ATCC 11170 / ATH 1.1.1 / DSM 467 / LMG 4362 / NCIMB 8255 / S1)</name>
    <dbReference type="NCBI Taxonomy" id="269796"/>
    <lineage>
        <taxon>Bacteria</taxon>
        <taxon>Pseudomonadati</taxon>
        <taxon>Pseudomonadota</taxon>
        <taxon>Alphaproteobacteria</taxon>
        <taxon>Rhodospirillales</taxon>
        <taxon>Rhodospirillaceae</taxon>
        <taxon>Rhodospirillum</taxon>
    </lineage>
</organism>
<name>Q2RT76_RHORT</name>
<feature type="transmembrane region" description="Helical" evidence="1">
    <location>
        <begin position="161"/>
        <end position="182"/>
    </location>
</feature>
<feature type="transmembrane region" description="Helical" evidence="1">
    <location>
        <begin position="27"/>
        <end position="47"/>
    </location>
</feature>